<gene>
    <name evidence="8" type="ordered locus">PCC8801_4469</name>
</gene>
<protein>
    <submittedName>
        <fullName evidence="8">YcfA family protein</fullName>
    </submittedName>
</protein>
<dbReference type="RefSeq" id="WP_012593024.1">
    <property type="nucleotide sequence ID" value="NC_011721.1"/>
</dbReference>
<evidence type="ECO:0000256" key="7">
    <source>
        <dbReference type="ARBA" id="ARBA00023016"/>
    </source>
</evidence>
<dbReference type="InterPro" id="IPR038570">
    <property type="entry name" value="HicA_sf"/>
</dbReference>
<dbReference type="Pfam" id="PF07927">
    <property type="entry name" value="HicA_toxin"/>
    <property type="match status" value="1"/>
</dbReference>
<evidence type="ECO:0000256" key="4">
    <source>
        <dbReference type="ARBA" id="ARBA00022759"/>
    </source>
</evidence>
<dbReference type="AlphaFoldDB" id="B7K6G6"/>
<reference evidence="9" key="1">
    <citation type="journal article" date="2011" name="MBio">
        <title>Novel metabolic attributes of the genus Cyanothece, comprising a group of unicellular nitrogen-fixing Cyanobacteria.</title>
        <authorList>
            <person name="Bandyopadhyay A."/>
            <person name="Elvitigala T."/>
            <person name="Welsh E."/>
            <person name="Stockel J."/>
            <person name="Liberton M."/>
            <person name="Min H."/>
            <person name="Sherman L.A."/>
            <person name="Pakrasi H.B."/>
        </authorList>
    </citation>
    <scope>NUCLEOTIDE SEQUENCE [LARGE SCALE GENOMIC DNA]</scope>
    <source>
        <strain evidence="9">PCC 8801</strain>
        <plasmid evidence="9">pP880101</plasmid>
    </source>
</reference>
<dbReference type="InterPro" id="IPR012933">
    <property type="entry name" value="HicA_mRNA_interferase"/>
</dbReference>
<dbReference type="PANTHER" id="PTHR34873">
    <property type="entry name" value="SSR1766 PROTEIN"/>
    <property type="match status" value="1"/>
</dbReference>
<dbReference type="SUPFAM" id="SSF54786">
    <property type="entry name" value="YcfA/nrd intein domain"/>
    <property type="match status" value="1"/>
</dbReference>
<keyword evidence="5" id="KW-0378">Hydrolase</keyword>
<keyword evidence="4" id="KW-0255">Endonuclease</keyword>
<dbReference type="Proteomes" id="UP000008204">
    <property type="component" value="Plasmid pP880101"/>
</dbReference>
<dbReference type="KEGG" id="cyp:PCC8801_4469"/>
<organism evidence="8 9">
    <name type="scientific">Rippkaea orientalis (strain PCC 8801 / RF-1)</name>
    <name type="common">Cyanothece sp. (strain PCC 8801)</name>
    <dbReference type="NCBI Taxonomy" id="41431"/>
    <lineage>
        <taxon>Bacteria</taxon>
        <taxon>Bacillati</taxon>
        <taxon>Cyanobacteriota</taxon>
        <taxon>Cyanophyceae</taxon>
        <taxon>Oscillatoriophycideae</taxon>
        <taxon>Chroococcales</taxon>
        <taxon>Aphanothecaceae</taxon>
        <taxon>Rippkaea</taxon>
        <taxon>Rippkaea orientalis</taxon>
    </lineage>
</organism>
<keyword evidence="6" id="KW-0694">RNA-binding</keyword>
<evidence type="ECO:0000313" key="9">
    <source>
        <dbReference type="Proteomes" id="UP000008204"/>
    </source>
</evidence>
<evidence type="ECO:0000313" key="8">
    <source>
        <dbReference type="EMBL" id="ACK68388.1"/>
    </source>
</evidence>
<keyword evidence="2" id="KW-1277">Toxin-antitoxin system</keyword>
<evidence type="ECO:0000256" key="5">
    <source>
        <dbReference type="ARBA" id="ARBA00022801"/>
    </source>
</evidence>
<dbReference type="PANTHER" id="PTHR34873:SF3">
    <property type="entry name" value="ADDICTION MODULE TOXIN, HICA FAMILY"/>
    <property type="match status" value="1"/>
</dbReference>
<dbReference type="EMBL" id="CP001288">
    <property type="protein sequence ID" value="ACK68388.1"/>
    <property type="molecule type" value="Genomic_DNA"/>
</dbReference>
<keyword evidence="9" id="KW-1185">Reference proteome</keyword>
<name>B7K6G6_RIPO1</name>
<proteinExistence type="inferred from homology"/>
<evidence type="ECO:0000256" key="6">
    <source>
        <dbReference type="ARBA" id="ARBA00022884"/>
    </source>
</evidence>
<dbReference type="HOGENOM" id="CLU_164851_6_4_3"/>
<accession>B7K6G6</accession>
<dbReference type="OrthoDB" id="121656at2"/>
<keyword evidence="8" id="KW-0614">Plasmid</keyword>
<comment type="similarity">
    <text evidence="1">Belongs to the HicA mRNA interferase family.</text>
</comment>
<sequence length="76" mass="8692">MSKLPQISGKECIKTLEKAGFYIKRQKGSHIILCRDEPFAEVVVPNHKNLDKGTLRAIIRQADLDVDEFIELLKNK</sequence>
<dbReference type="GO" id="GO:0003729">
    <property type="term" value="F:mRNA binding"/>
    <property type="evidence" value="ECO:0007669"/>
    <property type="project" value="InterPro"/>
</dbReference>
<evidence type="ECO:0000256" key="2">
    <source>
        <dbReference type="ARBA" id="ARBA00022649"/>
    </source>
</evidence>
<dbReference type="GO" id="GO:0016787">
    <property type="term" value="F:hydrolase activity"/>
    <property type="evidence" value="ECO:0007669"/>
    <property type="project" value="UniProtKB-KW"/>
</dbReference>
<dbReference type="GO" id="GO:0004519">
    <property type="term" value="F:endonuclease activity"/>
    <property type="evidence" value="ECO:0007669"/>
    <property type="project" value="UniProtKB-KW"/>
</dbReference>
<geneLocation type="plasmid" evidence="8 9">
    <name>pP880101</name>
</geneLocation>
<evidence type="ECO:0000256" key="3">
    <source>
        <dbReference type="ARBA" id="ARBA00022722"/>
    </source>
</evidence>
<keyword evidence="3" id="KW-0540">Nuclease</keyword>
<evidence type="ECO:0000256" key="1">
    <source>
        <dbReference type="ARBA" id="ARBA00006620"/>
    </source>
</evidence>
<keyword evidence="7" id="KW-0346">Stress response</keyword>
<dbReference type="Gene3D" id="3.30.920.30">
    <property type="entry name" value="Hypothetical protein"/>
    <property type="match status" value="1"/>
</dbReference>